<reference evidence="2" key="1">
    <citation type="submission" date="2020-11" db="EMBL/GenBank/DDBJ databases">
        <authorList>
            <consortium name="DOE Joint Genome Institute"/>
            <person name="Ahrendt S."/>
            <person name="Riley R."/>
            <person name="Andreopoulos W."/>
            <person name="Labutti K."/>
            <person name="Pangilinan J."/>
            <person name="Ruiz-Duenas F.J."/>
            <person name="Barrasa J.M."/>
            <person name="Sanchez-Garcia M."/>
            <person name="Camarero S."/>
            <person name="Miyauchi S."/>
            <person name="Serrano A."/>
            <person name="Linde D."/>
            <person name="Babiker R."/>
            <person name="Drula E."/>
            <person name="Ayuso-Fernandez I."/>
            <person name="Pacheco R."/>
            <person name="Padilla G."/>
            <person name="Ferreira P."/>
            <person name="Barriuso J."/>
            <person name="Kellner H."/>
            <person name="Castanera R."/>
            <person name="Alfaro M."/>
            <person name="Ramirez L."/>
            <person name="Pisabarro A.G."/>
            <person name="Kuo A."/>
            <person name="Tritt A."/>
            <person name="Lipzen A."/>
            <person name="He G."/>
            <person name="Yan M."/>
            <person name="Ng V."/>
            <person name="Cullen D."/>
            <person name="Martin F."/>
            <person name="Rosso M.-N."/>
            <person name="Henrissat B."/>
            <person name="Hibbett D."/>
            <person name="Martinez A.T."/>
            <person name="Grigoriev I.V."/>
        </authorList>
    </citation>
    <scope>NUCLEOTIDE SEQUENCE</scope>
    <source>
        <strain evidence="2">AH 40177</strain>
    </source>
</reference>
<name>A0A9P5TV52_9AGAR</name>
<comment type="caution">
    <text evidence="2">The sequence shown here is derived from an EMBL/GenBank/DDBJ whole genome shotgun (WGS) entry which is preliminary data.</text>
</comment>
<evidence type="ECO:0000313" key="2">
    <source>
        <dbReference type="EMBL" id="KAF9031020.1"/>
    </source>
</evidence>
<keyword evidence="3" id="KW-1185">Reference proteome</keyword>
<keyword evidence="1" id="KW-1133">Transmembrane helix</keyword>
<keyword evidence="1" id="KW-0812">Transmembrane</keyword>
<dbReference type="EMBL" id="JADNRY010000659">
    <property type="protein sequence ID" value="KAF9031020.1"/>
    <property type="molecule type" value="Genomic_DNA"/>
</dbReference>
<dbReference type="OrthoDB" id="2909378at2759"/>
<dbReference type="Proteomes" id="UP000772434">
    <property type="component" value="Unassembled WGS sequence"/>
</dbReference>
<organism evidence="2 3">
    <name type="scientific">Rhodocollybia butyracea</name>
    <dbReference type="NCBI Taxonomy" id="206335"/>
    <lineage>
        <taxon>Eukaryota</taxon>
        <taxon>Fungi</taxon>
        <taxon>Dikarya</taxon>
        <taxon>Basidiomycota</taxon>
        <taxon>Agaricomycotina</taxon>
        <taxon>Agaricomycetes</taxon>
        <taxon>Agaricomycetidae</taxon>
        <taxon>Agaricales</taxon>
        <taxon>Marasmiineae</taxon>
        <taxon>Omphalotaceae</taxon>
        <taxon>Rhodocollybia</taxon>
    </lineage>
</organism>
<feature type="transmembrane region" description="Helical" evidence="1">
    <location>
        <begin position="53"/>
        <end position="73"/>
    </location>
</feature>
<protein>
    <submittedName>
        <fullName evidence="2">Uncharacterized protein</fullName>
    </submittedName>
</protein>
<accession>A0A9P5TV52</accession>
<keyword evidence="1" id="KW-0472">Membrane</keyword>
<proteinExistence type="predicted"/>
<gene>
    <name evidence="2" type="ORF">BDP27DRAFT_1531189</name>
</gene>
<evidence type="ECO:0000313" key="3">
    <source>
        <dbReference type="Proteomes" id="UP000772434"/>
    </source>
</evidence>
<evidence type="ECO:0000256" key="1">
    <source>
        <dbReference type="SAM" id="Phobius"/>
    </source>
</evidence>
<dbReference type="AlphaFoldDB" id="A0A9P5TV52"/>
<sequence>MQGGAVYEHHELLARSRRSLCRIDSKYFCRCTTPLQFQPTLSLTPSFKTTRPAMYSSAYILFIIHILSIFTTASHARPISIALIKDVMNQPWIGERYGSNSNLNATDKKVFDKTLEGVELDVKLTSRGGFNAGIYRLNKDYQGHKASEVVVKCMKQPIDDETWGQAWGEVKALRTVGYLIDSGLLLVPESGHDKPTPVILMKRIPGCILPETPVWANSQTRTQLVNDIQPKVKEEVVNWAVDKKILVR</sequence>